<feature type="transmembrane region" description="Helical" evidence="1">
    <location>
        <begin position="84"/>
        <end position="100"/>
    </location>
</feature>
<dbReference type="Proteomes" id="UP000003805">
    <property type="component" value="Unassembled WGS sequence"/>
</dbReference>
<accession>D7ND12</accession>
<keyword evidence="1" id="KW-1133">Transmembrane helix</keyword>
<evidence type="ECO:0000256" key="1">
    <source>
        <dbReference type="SAM" id="Phobius"/>
    </source>
</evidence>
<keyword evidence="3" id="KW-1185">Reference proteome</keyword>
<keyword evidence="1" id="KW-0812">Transmembrane</keyword>
<dbReference type="EMBL" id="GL349567">
    <property type="protein sequence ID" value="EFI48567.1"/>
    <property type="molecule type" value="Genomic_DNA"/>
</dbReference>
<dbReference type="AlphaFoldDB" id="D7ND12"/>
<name>D7ND12_9BACT</name>
<sequence>MIILKLKMMIANYSSFLEFIAAVYCTIWIDNIITQKVWTPRYFDSLRKAIEGVQFAGNTSLNTEIIESNTERGNELQLRSSKKSMFMIFIIAFLLIFSGYEQDFKGNIEMLHLPLLYSFIAGMTLTLLLFNRLIFSKWKWTICAIIINLAIFVCIYSWELFYGKSKIEQVLNSQIGLLVSIILILPIFWQIFICWIYGSAFVGYIKMQLTEQKGKYEEAIHNIENGCTEKVPEEYKKIILKKATENKDEPFKNTLDKSISEYAEILKEQITKTCRDISAWKIFISWCVFQLQYISSSQKVENVEETNAEDITLDSALEK</sequence>
<feature type="transmembrane region" description="Helical" evidence="1">
    <location>
        <begin position="138"/>
        <end position="158"/>
    </location>
</feature>
<evidence type="ECO:0000313" key="3">
    <source>
        <dbReference type="Proteomes" id="UP000003805"/>
    </source>
</evidence>
<evidence type="ECO:0000313" key="2">
    <source>
        <dbReference type="EMBL" id="EFI48567.1"/>
    </source>
</evidence>
<proteinExistence type="predicted"/>
<protein>
    <submittedName>
        <fullName evidence="2">Uncharacterized protein</fullName>
    </submittedName>
</protein>
<dbReference type="HOGENOM" id="CLU_871136_0_0_10"/>
<reference evidence="2 3" key="1">
    <citation type="submission" date="2010-02" db="EMBL/GenBank/DDBJ databases">
        <title>The Genome Sequence of Prevotella oris strain C735.</title>
        <authorList>
            <consortium name="The Broad Institute Genome Sequencing Platform"/>
            <person name="Ward D."/>
            <person name="Feldgarden M."/>
            <person name="Earl A."/>
            <person name="Young S.K."/>
            <person name="Zeng Q."/>
            <person name="Koehrsen M."/>
            <person name="Alvarado L."/>
            <person name="Berlin A."/>
            <person name="Bochicchio J."/>
            <person name="Borenstein D."/>
            <person name="Chapman S.B."/>
            <person name="Chen Z."/>
            <person name="Engels R."/>
            <person name="Freedman E."/>
            <person name="Gellesch M."/>
            <person name="Goldberg J."/>
            <person name="Griggs A."/>
            <person name="Gujja S."/>
            <person name="Heilman E."/>
            <person name="Heiman D."/>
            <person name="Hepburn T."/>
            <person name="Howarth C."/>
            <person name="Jen D."/>
            <person name="Larson L."/>
            <person name="Mehta T."/>
            <person name="Park D."/>
            <person name="Pearson M."/>
            <person name="Roberts A."/>
            <person name="Saif S."/>
            <person name="Shea T."/>
            <person name="Shenoy N."/>
            <person name="Sisk P."/>
            <person name="Stolte C."/>
            <person name="Sykes S."/>
            <person name="Thomson T."/>
            <person name="Walk T."/>
            <person name="White J."/>
            <person name="Yandava C."/>
            <person name="Sibley C.D."/>
            <person name="Field T.R."/>
            <person name="Grinwis M."/>
            <person name="Eshaghurshan C.S."/>
            <person name="Surette M.G."/>
            <person name="Haas B."/>
            <person name="Nusbaum C."/>
            <person name="Birren B."/>
        </authorList>
    </citation>
    <scope>NUCLEOTIDE SEQUENCE [LARGE SCALE GENOMIC DNA]</scope>
    <source>
        <strain evidence="2 3">C735</strain>
    </source>
</reference>
<feature type="transmembrane region" description="Helical" evidence="1">
    <location>
        <begin position="178"/>
        <end position="205"/>
    </location>
</feature>
<gene>
    <name evidence="2" type="ORF">HMPREF0665_01427</name>
</gene>
<organism evidence="2 3">
    <name type="scientific">Segatella oris C735</name>
    <dbReference type="NCBI Taxonomy" id="563008"/>
    <lineage>
        <taxon>Bacteria</taxon>
        <taxon>Pseudomonadati</taxon>
        <taxon>Bacteroidota</taxon>
        <taxon>Bacteroidia</taxon>
        <taxon>Bacteroidales</taxon>
        <taxon>Prevotellaceae</taxon>
        <taxon>Segatella</taxon>
    </lineage>
</organism>
<keyword evidence="1" id="KW-0472">Membrane</keyword>
<feature type="transmembrane region" description="Helical" evidence="1">
    <location>
        <begin position="112"/>
        <end position="131"/>
    </location>
</feature>